<keyword evidence="1" id="KW-0812">Transmembrane</keyword>
<evidence type="ECO:0000256" key="1">
    <source>
        <dbReference type="SAM" id="Phobius"/>
    </source>
</evidence>
<sequence>MTNTKALLGVRMDSKRIGRKVVAPGRFDPDTLKRWTFQQFHQWLLARIQTPVGRERVLTPRKAAATVALVLAAAVALAGCGYAGSLISEFSDGCKKLSNRDVIRVLGAGAKVDGFNYRPQPSVAPAPGTDRNVLAGGDICARYVSGWKDGDRRGNSMVYARTQTGSDATAVFRRERENALNRDLEDAQTLRTFFLSDTRLGDEAFCTVTKDADDPAHGVLVRFGDRVAYVDVPTLGNLTDGENCDRARRLANELR</sequence>
<evidence type="ECO:0000313" key="2">
    <source>
        <dbReference type="EMBL" id="MFI2475906.1"/>
    </source>
</evidence>
<proteinExistence type="predicted"/>
<gene>
    <name evidence="2" type="ORF">ACH49W_21235</name>
</gene>
<keyword evidence="1" id="KW-0472">Membrane</keyword>
<dbReference type="EMBL" id="JBIRYO010000013">
    <property type="protein sequence ID" value="MFI2475906.1"/>
    <property type="molecule type" value="Genomic_DNA"/>
</dbReference>
<evidence type="ECO:0000313" key="3">
    <source>
        <dbReference type="Proteomes" id="UP001611415"/>
    </source>
</evidence>
<dbReference type="RefSeq" id="WP_364826164.1">
    <property type="nucleotide sequence ID" value="NZ_JBFAYM010000019.1"/>
</dbReference>
<evidence type="ECO:0008006" key="4">
    <source>
        <dbReference type="Google" id="ProtNLM"/>
    </source>
</evidence>
<keyword evidence="3" id="KW-1185">Reference proteome</keyword>
<reference evidence="2 3" key="1">
    <citation type="submission" date="2024-10" db="EMBL/GenBank/DDBJ databases">
        <title>The Natural Products Discovery Center: Release of the First 8490 Sequenced Strains for Exploring Actinobacteria Biosynthetic Diversity.</title>
        <authorList>
            <person name="Kalkreuter E."/>
            <person name="Kautsar S.A."/>
            <person name="Yang D."/>
            <person name="Bader C.D."/>
            <person name="Teijaro C.N."/>
            <person name="Fluegel L."/>
            <person name="Davis C.M."/>
            <person name="Simpson J.R."/>
            <person name="Lauterbach L."/>
            <person name="Steele A.D."/>
            <person name="Gui C."/>
            <person name="Meng S."/>
            <person name="Li G."/>
            <person name="Viehrig K."/>
            <person name="Ye F."/>
            <person name="Su P."/>
            <person name="Kiefer A.F."/>
            <person name="Nichols A."/>
            <person name="Cepeda A.J."/>
            <person name="Yan W."/>
            <person name="Fan B."/>
            <person name="Jiang Y."/>
            <person name="Adhikari A."/>
            <person name="Zheng C.-J."/>
            <person name="Schuster L."/>
            <person name="Cowan T.M."/>
            <person name="Smanski M.J."/>
            <person name="Chevrette M.G."/>
            <person name="De Carvalho L.P.S."/>
            <person name="Shen B."/>
        </authorList>
    </citation>
    <scope>NUCLEOTIDE SEQUENCE [LARGE SCALE GENOMIC DNA]</scope>
    <source>
        <strain evidence="2 3">NPDC019275</strain>
    </source>
</reference>
<protein>
    <recommendedName>
        <fullName evidence="4">DUF3558 domain-containing protein</fullName>
    </recommendedName>
</protein>
<accession>A0ABW7X4A4</accession>
<name>A0ABW7X4A4_9NOCA</name>
<comment type="caution">
    <text evidence="2">The sequence shown here is derived from an EMBL/GenBank/DDBJ whole genome shotgun (WGS) entry which is preliminary data.</text>
</comment>
<feature type="transmembrane region" description="Helical" evidence="1">
    <location>
        <begin position="63"/>
        <end position="84"/>
    </location>
</feature>
<keyword evidence="1" id="KW-1133">Transmembrane helix</keyword>
<dbReference type="Proteomes" id="UP001611415">
    <property type="component" value="Unassembled WGS sequence"/>
</dbReference>
<organism evidence="2 3">
    <name type="scientific">Nocardia xishanensis</name>
    <dbReference type="NCBI Taxonomy" id="238964"/>
    <lineage>
        <taxon>Bacteria</taxon>
        <taxon>Bacillati</taxon>
        <taxon>Actinomycetota</taxon>
        <taxon>Actinomycetes</taxon>
        <taxon>Mycobacteriales</taxon>
        <taxon>Nocardiaceae</taxon>
        <taxon>Nocardia</taxon>
    </lineage>
</organism>